<dbReference type="Pfam" id="PF04860">
    <property type="entry name" value="Phage_portal"/>
    <property type="match status" value="1"/>
</dbReference>
<feature type="compositionally biased region" description="Polar residues" evidence="1">
    <location>
        <begin position="412"/>
        <end position="421"/>
    </location>
</feature>
<evidence type="ECO:0000256" key="1">
    <source>
        <dbReference type="SAM" id="MobiDB-lite"/>
    </source>
</evidence>
<dbReference type="RefSeq" id="WP_338005292.1">
    <property type="nucleotide sequence ID" value="NZ_JAOPKA010000015.1"/>
</dbReference>
<feature type="compositionally biased region" description="Low complexity" evidence="1">
    <location>
        <begin position="477"/>
        <end position="489"/>
    </location>
</feature>
<name>A0AAP2Z3Q7_9EURY</name>
<reference evidence="3" key="1">
    <citation type="submission" date="2022-09" db="EMBL/GenBank/DDBJ databases">
        <title>Enrichment on poylsaccharides allowed isolation of novel metabolic and taxonomic groups of Haloarchaea.</title>
        <authorList>
            <person name="Sorokin D.Y."/>
            <person name="Elcheninov A.G."/>
            <person name="Khizhniak T.V."/>
            <person name="Kolganova T.V."/>
            <person name="Kublanov I.V."/>
        </authorList>
    </citation>
    <scope>NUCLEOTIDE SEQUENCE</scope>
    <source>
        <strain evidence="3">AArc-xg1-1</strain>
    </source>
</reference>
<comment type="caution">
    <text evidence="3">The sequence shown here is derived from an EMBL/GenBank/DDBJ whole genome shotgun (WGS) entry which is preliminary data.</text>
</comment>
<evidence type="ECO:0000259" key="2">
    <source>
        <dbReference type="Pfam" id="PF04233"/>
    </source>
</evidence>
<proteinExistence type="predicted"/>
<feature type="compositionally biased region" description="Polar residues" evidence="1">
    <location>
        <begin position="1"/>
        <end position="18"/>
    </location>
</feature>
<gene>
    <name evidence="3" type="ORF">OB960_18980</name>
</gene>
<feature type="region of interest" description="Disordered" evidence="1">
    <location>
        <begin position="1"/>
        <end position="23"/>
    </location>
</feature>
<evidence type="ECO:0000313" key="3">
    <source>
        <dbReference type="EMBL" id="MCU4743474.1"/>
    </source>
</evidence>
<organism evidence="3 4">
    <name type="scientific">Natronoglomus mannanivorans</name>
    <dbReference type="NCBI Taxonomy" id="2979990"/>
    <lineage>
        <taxon>Archaea</taxon>
        <taxon>Methanobacteriati</taxon>
        <taxon>Methanobacteriota</taxon>
        <taxon>Stenosarchaea group</taxon>
        <taxon>Halobacteria</taxon>
        <taxon>Halobacteriales</taxon>
        <taxon>Natrialbaceae</taxon>
        <taxon>Natronoglomus</taxon>
    </lineage>
</organism>
<dbReference type="InterPro" id="IPR006528">
    <property type="entry name" value="Phage_head_morphogenesis_dom"/>
</dbReference>
<dbReference type="Proteomes" id="UP001321018">
    <property type="component" value="Unassembled WGS sequence"/>
</dbReference>
<feature type="region of interest" description="Disordered" evidence="1">
    <location>
        <begin position="406"/>
        <end position="435"/>
    </location>
</feature>
<dbReference type="EMBL" id="JAOPKA010000015">
    <property type="protein sequence ID" value="MCU4743474.1"/>
    <property type="molecule type" value="Genomic_DNA"/>
</dbReference>
<dbReference type="InterPro" id="IPR006944">
    <property type="entry name" value="Phage/GTA_portal"/>
</dbReference>
<feature type="domain" description="Phage head morphogenesis" evidence="2">
    <location>
        <begin position="650"/>
        <end position="778"/>
    </location>
</feature>
<protein>
    <submittedName>
        <fullName evidence="3">Phage portal protein</fullName>
    </submittedName>
</protein>
<evidence type="ECO:0000313" key="4">
    <source>
        <dbReference type="Proteomes" id="UP001321018"/>
    </source>
</evidence>
<dbReference type="AlphaFoldDB" id="A0AAP2Z3Q7"/>
<accession>A0AAP2Z3Q7</accession>
<feature type="region of interest" description="Disordered" evidence="1">
    <location>
        <begin position="458"/>
        <end position="521"/>
    </location>
</feature>
<dbReference type="Pfam" id="PF04233">
    <property type="entry name" value="Phage_Mu_F"/>
    <property type="match status" value="1"/>
</dbReference>
<sequence>MPVYSPTASTHALTPSTDTDARAGQIPRQMTLEPSKGIPRYEDLIGLRVIERSPTVSLPMNTVKDQVTTTDWHVQPTVDNPTSAHNEAADEITEFLDGNFNANNEEFDHLIKKVVNDILSPDTGVIEKVPTAGDGDERWLAELYHLDGITMTKQLDKHGVMPEPPSPAYWQFSPRSAMKHHSWDDVIDKLGSPDVAMNYGRNQHDPIPFSRDQITWIETNPRPETQYGYGIVQQARRWAEILLNVDVSNRTYFADNEIPKGILTIAAGSQQELDRSRAYFQDTIKGETDHIIPMFDAPPDAVDYKPIQGTPEELQFLDSQQWYHKLVWFLFGLNQGEIGDSAEVNRSTAEEHSRQVFRQTTRPMLDVIEKPFNVQILPAMEAYWRVDGELEFVFEVEHEQMQELERRRQSEDLANNVTTPNAIRRDRGEEELPWGDVPKDVITSMARKHPEWALEHWGGVDGEDLPDPGVGGDLFGSSSRSPRTSTSTDSETETQERGTGNSTPALEAHDEGEIGDEFPGVADLIGNLEGEVARQIETELEDLEDVVEERWPEDPDDDRSVMVDVDGMVQDIQLQDVLLDPVVEANSVAMQESADQEADRLEEELEDRFGLVPEVAEVSIDFDLSDTFAWEAMRRRATTNMVSVEETVRNQIRNVLLDVATDGGGVGDVTAALRERVEEISDNHSRLIARTELPQASREGTQALGEATDVVGGKRWNATNDSQSRPWHAAMDDVVVGIDDSWTVPAGWEGAPDYQPSDYPRVAHVVGEDHPFNCRCVQQNVLEEDLPDDVQSLTDFRGVSVDLQVTSRQFEVWQEHARDGEDMATLLHRIANENSARQGHKLLSVSSATYYDWLGSFGIRS</sequence>